<feature type="transmembrane region" description="Helical" evidence="9">
    <location>
        <begin position="52"/>
        <end position="78"/>
    </location>
</feature>
<evidence type="ECO:0000256" key="6">
    <source>
        <dbReference type="ARBA" id="ARBA00023010"/>
    </source>
</evidence>
<evidence type="ECO:0000256" key="1">
    <source>
        <dbReference type="ARBA" id="ARBA00004370"/>
    </source>
</evidence>
<keyword evidence="7 9" id="KW-0472">Membrane</keyword>
<dbReference type="AlphaFoldDB" id="A0A4R0XIW4"/>
<keyword evidence="3 9" id="KW-0812">Transmembrane</keyword>
<dbReference type="Pfam" id="PF00584">
    <property type="entry name" value="SecE"/>
    <property type="match status" value="1"/>
</dbReference>
<accession>A0A4R0XIW4</accession>
<dbReference type="OrthoDB" id="399914at2"/>
<dbReference type="GO" id="GO:0008320">
    <property type="term" value="F:protein transmembrane transporter activity"/>
    <property type="evidence" value="ECO:0007669"/>
    <property type="project" value="InterPro"/>
</dbReference>
<reference evidence="10 11" key="1">
    <citation type="submission" date="2018-02" db="EMBL/GenBank/DDBJ databases">
        <title>Mycoplasma marinum and Mycoplasma todarodis sp. nov., moderately halophilic and psychrotolerant mycoplasmas isolated from cephalopods.</title>
        <authorList>
            <person name="Viver T."/>
        </authorList>
    </citation>
    <scope>NUCLEOTIDE SEQUENCE [LARGE SCALE GENOMIC DNA]</scope>
    <source>
        <strain evidence="10 11">5H</strain>
    </source>
</reference>
<dbReference type="InterPro" id="IPR005807">
    <property type="entry name" value="SecE_bac"/>
</dbReference>
<evidence type="ECO:0000256" key="5">
    <source>
        <dbReference type="ARBA" id="ARBA00022989"/>
    </source>
</evidence>
<dbReference type="GO" id="GO:0006886">
    <property type="term" value="P:intracellular protein transport"/>
    <property type="evidence" value="ECO:0007669"/>
    <property type="project" value="InterPro"/>
</dbReference>
<evidence type="ECO:0000256" key="9">
    <source>
        <dbReference type="SAM" id="Phobius"/>
    </source>
</evidence>
<organism evidence="10 11">
    <name type="scientific">Mycoplasma todarodis</name>
    <dbReference type="NCBI Taxonomy" id="1937191"/>
    <lineage>
        <taxon>Bacteria</taxon>
        <taxon>Bacillati</taxon>
        <taxon>Mycoplasmatota</taxon>
        <taxon>Mollicutes</taxon>
        <taxon>Mycoplasmataceae</taxon>
        <taxon>Mycoplasma</taxon>
    </lineage>
</organism>
<evidence type="ECO:0000256" key="4">
    <source>
        <dbReference type="ARBA" id="ARBA00022927"/>
    </source>
</evidence>
<comment type="subcellular location">
    <subcellularLocation>
        <location evidence="1">Membrane</location>
    </subcellularLocation>
</comment>
<dbReference type="Gene3D" id="1.20.5.1030">
    <property type="entry name" value="Preprotein translocase secy subunit"/>
    <property type="match status" value="1"/>
</dbReference>
<comment type="caution">
    <text evidence="10">The sequence shown here is derived from an EMBL/GenBank/DDBJ whole genome shotgun (WGS) entry which is preliminary data.</text>
</comment>
<dbReference type="EMBL" id="PSZP01000037">
    <property type="protein sequence ID" value="TCG10533.1"/>
    <property type="molecule type" value="Genomic_DNA"/>
</dbReference>
<evidence type="ECO:0000256" key="2">
    <source>
        <dbReference type="ARBA" id="ARBA00022448"/>
    </source>
</evidence>
<proteinExistence type="predicted"/>
<dbReference type="InterPro" id="IPR038379">
    <property type="entry name" value="SecE_sf"/>
</dbReference>
<protein>
    <submittedName>
        <fullName evidence="10">Preprotein translocase subunit SecE</fullName>
    </submittedName>
</protein>
<evidence type="ECO:0000256" key="3">
    <source>
        <dbReference type="ARBA" id="ARBA00022692"/>
    </source>
</evidence>
<dbReference type="GO" id="GO:0006605">
    <property type="term" value="P:protein targeting"/>
    <property type="evidence" value="ECO:0007669"/>
    <property type="project" value="InterPro"/>
</dbReference>
<dbReference type="InterPro" id="IPR001901">
    <property type="entry name" value="Translocase_SecE/Sec61-g"/>
</dbReference>
<keyword evidence="2" id="KW-0813">Transport</keyword>
<evidence type="ECO:0000313" key="11">
    <source>
        <dbReference type="Proteomes" id="UP000291072"/>
    </source>
</evidence>
<evidence type="ECO:0000313" key="10">
    <source>
        <dbReference type="EMBL" id="TCG10533.1"/>
    </source>
</evidence>
<keyword evidence="4" id="KW-0653">Protein transport</keyword>
<evidence type="ECO:0000256" key="8">
    <source>
        <dbReference type="SAM" id="MobiDB-lite"/>
    </source>
</evidence>
<keyword evidence="5 9" id="KW-1133">Transmembrane helix</keyword>
<feature type="region of interest" description="Disordered" evidence="8">
    <location>
        <begin position="1"/>
        <end position="25"/>
    </location>
</feature>
<dbReference type="RefSeq" id="WP_131613716.1">
    <property type="nucleotide sequence ID" value="NZ_PSZP01000037.1"/>
</dbReference>
<dbReference type="GO" id="GO:0016020">
    <property type="term" value="C:membrane"/>
    <property type="evidence" value="ECO:0007669"/>
    <property type="project" value="UniProtKB-SubCell"/>
</dbReference>
<evidence type="ECO:0000256" key="7">
    <source>
        <dbReference type="ARBA" id="ARBA00023136"/>
    </source>
</evidence>
<keyword evidence="6" id="KW-0811">Translocation</keyword>
<dbReference type="NCBIfam" id="TIGR00964">
    <property type="entry name" value="secE_bact"/>
    <property type="match status" value="1"/>
</dbReference>
<name>A0A4R0XIW4_9MOLU</name>
<keyword evidence="11" id="KW-1185">Reference proteome</keyword>
<dbReference type="Proteomes" id="UP000291072">
    <property type="component" value="Unassembled WGS sequence"/>
</dbReference>
<sequence>MSKMKPAKEPKPKKVKKPREVSRRTAAKDNVKGFFKELKRVRWPSGSVAWKTFWVTLIFIAIAAIVLFLITLGFTTLWDKWGVGL</sequence>
<dbReference type="GO" id="GO:0009306">
    <property type="term" value="P:protein secretion"/>
    <property type="evidence" value="ECO:0007669"/>
    <property type="project" value="InterPro"/>
</dbReference>
<gene>
    <name evidence="10" type="primary">secE</name>
    <name evidence="10" type="ORF">C4B25_03830</name>
</gene>